<feature type="domain" description="RapA2 cadherin-like" evidence="3">
    <location>
        <begin position="297"/>
        <end position="379"/>
    </location>
</feature>
<accession>A0ABX5WHK2</accession>
<dbReference type="InterPro" id="IPR010221">
    <property type="entry name" value="VCBS_dom"/>
</dbReference>
<dbReference type="InterPro" id="IPR018511">
    <property type="entry name" value="Hemolysin-typ_Ca-bd_CS"/>
</dbReference>
<gene>
    <name evidence="4" type="ORF">FGA12_01485</name>
</gene>
<dbReference type="Pfam" id="PF17803">
    <property type="entry name" value="Cadherin_4"/>
    <property type="match status" value="1"/>
</dbReference>
<organism evidence="4 5">
    <name type="scientific">Shewanella marisflavi</name>
    <dbReference type="NCBI Taxonomy" id="260364"/>
    <lineage>
        <taxon>Bacteria</taxon>
        <taxon>Pseudomonadati</taxon>
        <taxon>Pseudomonadota</taxon>
        <taxon>Gammaproteobacteria</taxon>
        <taxon>Alteromonadales</taxon>
        <taxon>Shewanellaceae</taxon>
        <taxon>Shewanella</taxon>
    </lineage>
</organism>
<dbReference type="NCBIfam" id="TIGR01965">
    <property type="entry name" value="VCBS_repeat"/>
    <property type="match status" value="18"/>
</dbReference>
<evidence type="ECO:0000259" key="3">
    <source>
        <dbReference type="Pfam" id="PF17803"/>
    </source>
</evidence>
<dbReference type="InterPro" id="IPR001343">
    <property type="entry name" value="Hemolysn_Ca-bd"/>
</dbReference>
<evidence type="ECO:0000313" key="4">
    <source>
        <dbReference type="EMBL" id="QDF73938.1"/>
    </source>
</evidence>
<dbReference type="NCBIfam" id="NF033682">
    <property type="entry name" value="retention_LapA"/>
    <property type="match status" value="1"/>
</dbReference>
<protein>
    <submittedName>
        <fullName evidence="4">Retention module-containing protein</fullName>
    </submittedName>
</protein>
<dbReference type="Proteomes" id="UP000318758">
    <property type="component" value="Chromosome"/>
</dbReference>
<dbReference type="InterPro" id="IPR040853">
    <property type="entry name" value="RapA2_cadherin-like"/>
</dbReference>
<reference evidence="4 5" key="1">
    <citation type="submission" date="2019-06" db="EMBL/GenBank/DDBJ databases">
        <title>Complete genome of Shewanella marisflavi ECSMB14101, a mussel settlement-inducing bacterium isolated from East China Sea.</title>
        <authorList>
            <person name="Yang J."/>
            <person name="Liang X."/>
            <person name="Chang R."/>
            <person name="Peng L."/>
        </authorList>
    </citation>
    <scope>NUCLEOTIDE SEQUENCE [LARGE SCALE GENOMIC DNA]</scope>
    <source>
        <strain evidence="4 5">ECSMB14101</strain>
    </source>
</reference>
<dbReference type="InterPro" id="IPR019960">
    <property type="entry name" value="T1SS_VCA0849"/>
</dbReference>
<dbReference type="Gene3D" id="2.60.40.10">
    <property type="entry name" value="Immunoglobulins"/>
    <property type="match status" value="1"/>
</dbReference>
<dbReference type="SUPFAM" id="SSF51120">
    <property type="entry name" value="beta-Roll"/>
    <property type="match status" value="1"/>
</dbReference>
<evidence type="ECO:0000256" key="2">
    <source>
        <dbReference type="SAM" id="MobiDB-lite"/>
    </source>
</evidence>
<sequence length="3066" mass="320435">MIMGASITTQDAVVVNLVGELKVKDEQGNIREVKIGDLIQAGEQLIFSPNVKFNLEYEDGSSTTQANLMQDTLNQGETVSNSANQGQDTAIEQLTDTPVALDDEIAALQAQILAGEDPTLGLPETAAGAGTAGNEGGSDFVTLGRTGDETLAGAGWDTTGIPLTPDTSVEEVIIPEIQASAPTVSSATFSLFEANLAQGSSPSALLTTIANSIQTAADAGISSLTINGINIINGGQFVGPIVINTPNGVLTITGFDSASGQFIYDYNFNSAADHTSTDQIQLLFDIELVDNQGAAANGTITVNIIDDQPTGLADTNNVTEDTAPTATGDLLINDTLGADSAQITAVTNNQGTSISLADSNSIQGQFGLLTVFADGSYTYQLNNESNTVQSLALGEQVIETFNYLLTDSDGDSVLIPLTITITGTNDLPVLTVDASGGVTEDASNPNLTDSGALSFTDVDVNNTHSVTQVYNDDISWNGGDLTSVLSAAQIQSLIDGFSVDSDSWDYSILNSDVQFLALGETITLSFEVTVTDNDGGSDTKTVSLTITGTNDLPVLTVDASGGVTEDASNPNLTDSGALSFTDVDVNNTHSVTEVYNDDISWDGGDLTSVLSAAQIQSLIDGFSVDSDSWDYSILNSDVQFLSLGETITLSFEVTVTDNDGGSDTKTVSLTITGTNDLPVLTVDASGGVVEDASNPNLTDSGTLSFTDVDVNNTHSVTEVYNDDISWDGGDLTSVLSAAQIQSLIDGFSVDSDSWDYSILNSDVQFLALGETITLSFEVTVTDNDGGSDTKTVSLTITGTNDLPVLTVDASGGVTEDASNPNLTDSGALSFTDVDVNNTHSVTEVYNDDISWNGGDLTSVLSAAQIQSLIDGFSVDSDSWDYSILNSDVQFLALGETITLSFEVTVTDNDGGSDTKTVSLTITGTNDLPVLTVDASGGVTEDTSNPNLTDSGALSFTDVDVNNTHSVTEVYNDDISWDGGDLTSVLSAAQIQSLIDGFSVDSNSWDYSILNSDVQFLALGETITLSFEVTVTDNDGGSDTKTVSLTITGTNDLPVLTVDASGGVTEDASNPNLTDSGALSFTDVDVNNTHSVTEVYNDDISWNGGDLTSVLSAAQIQSLIDGFSVDSDSWDYSILNSDVQFLALGETITLSFEVTVTDNDGGSDTKTVSLTITGTNDLPVLTVDASGGVTEDASNPNLTDSGALSFTDVDVNNTHSVTQVYNDDISWDGGDLTSVLSAAQIQSLIDGFSVDSDSWDYSILNSDVQFLALGETITLSFEVTVTDNDGGSDTKTVSLTITGTNDLPVLTVDASGGVTEDASNPNLTDSGALSFTDVDVNNTHSVTEVYNDDISWDGGDLTSVLSAAQIQSLIDGFSVDSNSWDYSILNSDVQFLALGETITLSFEVTVTDNDGGSDTKTVSLTITGTNDLPVLTVDASGGVVEDASNPNLTDSGALSFTDVDVNNTHSVTEVYNDDISWDGGDLTSVLSAAQIQSLIDGFSVDSDSWDYSILNSDVQFLALGETITLSFEVTVTDNDGGSDTKTVSLTITGTNDLPVLTVDASGGVVEDASNPNLTDSGALSFTDVDVNNTHSVTEVYNDDISWNGGDLTSVLSAAQIQSLIDGFSVDSDSWDYSILNSDVQFLALGETITLSFEVTVTDNDGGSDTKTVSLTITGTNDLPVLTVDASGGVVEDASNPNLTDSGALSFTDVDVNNTHSVTEVYNDDISWNGGDLTSVLSAAQIQSLIDGFSVDSDSWDYSILNSDVQFLALGETITLSFEVTVTDNDGGSDTKTVSLTITGTNDLPVLTVDASGGVTEDASNPNLTDSGALSFTDVDVNNTHSVTEVYNDDISWDGGDLTSVLSAAQIQSLIDGFSVDSDSWDYSILNSDVQFLALGETITLSFEVTVTDNDGGSDTKTVSLTITGTNDLPVLTVDASGGVVEDASNPNLTDSGALSFTDVDVNNTHSVTEVYNDDISWDGGDLTSVLSAAQIQSLIDGFSVDSDSWDYSILNSDVQFLALGETITLSFEVTVTDNDGGSDTKTVSLTITGTNDLPVLTVDASGGVTEDASNPNLTDSGALSFTDVDVNNTHSVTEVYNDDISWDGGDLTSVLSAAQIQSLIDGFSVDSDSWDYSILNSDVQFLALGETITLSFEVTVTDNDGGSDTKTVSLTITGTNDLPVLTVDASGGVTEDASNPNLTDSGALSFTDVDVNNTHSVTEVYNDDISWDGGDLTSVLSAAQIQSLIDGFSVDSNSWDYSILNSDVQFLALGETITLSFEVTVTDNDGGSDTKTVSLTITGTNDLPVLTVDASGGVTEDASNPNLTDSGALSFTDVDVNNTHSVTEVYNDDISWDGGDLTSVLSAAQIQSLIDGFSVDSDSWDYSILNSDVQFLALGETITLSFEVTVTDNDGGSDTKTVSLTITGTNDLPVLTVDASGGVVEDASNPNLTDSGALSFTDVDVNNTHSVTEVYNDDISWDGGDLTSVLSAAQIQSLIDGFSVDSDSWDYSIPNSLVQFLAENETITLSFDVTVTDNDGGTDTQTVTITINGTNDPIEGEFAKEIWVPASLAEIAIPYLDGYPLNIDVPTDQDYSDVITITGLSLSFVDPGETAEIGEIWYLDDDTGILTLYDFDNPVVLSASELGSLVYVPGNNGAIEDQLDINLSFTINSGSDSVDGNFIIHTVPANSLGGNTVLIGDGSSPLTSGNDQDAYLTVSSAFANAINLDPSSGALNLFTDFQKSPFDIPIPNSEIGGQTGIEREEEVSVRLTINGITFIVIAAANGVTDWFYDVNSGLMSAQIAYTNILMESDNSVSLADYLAANPVDPGDIWTITYLDNDGGSYQARFVQATFTHELLPDTAITVTGSDNVDNLIFGSTEGDSLTGANLNDEIYGREGNDSIYGLDGDDQLIGGSGNDLIYGGNGNDVILGGLGNDTIDGGLGADILIGGAGSDSIDAGIDSDIDTFVWDLGSDDNSLDTVLNFDANLDKLDLSAILIDEELGTYALDQYLSFNFSGGNTEISVDSDHDGVTDLTIVLNNVDLTNSNTLSDVQIINNLLGNDNLIIDTIP</sequence>
<dbReference type="InterPro" id="IPR013783">
    <property type="entry name" value="Ig-like_fold"/>
</dbReference>
<proteinExistence type="predicted"/>
<dbReference type="EMBL" id="CP041153">
    <property type="protein sequence ID" value="QDF73938.1"/>
    <property type="molecule type" value="Genomic_DNA"/>
</dbReference>
<dbReference type="PRINTS" id="PR00313">
    <property type="entry name" value="CABNDNGRPT"/>
</dbReference>
<evidence type="ECO:0000313" key="5">
    <source>
        <dbReference type="Proteomes" id="UP000318758"/>
    </source>
</evidence>
<dbReference type="PROSITE" id="PS00330">
    <property type="entry name" value="HEMOLYSIN_CALCIUM"/>
    <property type="match status" value="4"/>
</dbReference>
<evidence type="ECO:0000256" key="1">
    <source>
        <dbReference type="ARBA" id="ARBA00022837"/>
    </source>
</evidence>
<dbReference type="InterPro" id="IPR047777">
    <property type="entry name" value="LapA-like_RM"/>
</dbReference>
<keyword evidence="1" id="KW-0106">Calcium</keyword>
<dbReference type="Pfam" id="PF00353">
    <property type="entry name" value="HemolysinCabind"/>
    <property type="match status" value="1"/>
</dbReference>
<keyword evidence="5" id="KW-1185">Reference proteome</keyword>
<feature type="region of interest" description="Disordered" evidence="2">
    <location>
        <begin position="119"/>
        <end position="162"/>
    </location>
</feature>
<dbReference type="InterPro" id="IPR011049">
    <property type="entry name" value="Serralysin-like_metalloprot_C"/>
</dbReference>
<name>A0ABX5WHK2_9GAMM</name>
<dbReference type="NCBIfam" id="TIGR03661">
    <property type="entry name" value="T1SS_VCA0849"/>
    <property type="match status" value="1"/>
</dbReference>